<evidence type="ECO:0000256" key="1">
    <source>
        <dbReference type="ARBA" id="ARBA00022574"/>
    </source>
</evidence>
<dbReference type="InterPro" id="IPR000008">
    <property type="entry name" value="C2_dom"/>
</dbReference>
<dbReference type="InterPro" id="IPR036322">
    <property type="entry name" value="WD40_repeat_dom_sf"/>
</dbReference>
<dbReference type="PROSITE" id="PS50837">
    <property type="entry name" value="NACHT"/>
    <property type="match status" value="1"/>
</dbReference>
<keyword evidence="2" id="KW-0677">Repeat</keyword>
<protein>
    <submittedName>
        <fullName evidence="6">WD40 repeat-like protein</fullName>
    </submittedName>
</protein>
<dbReference type="EMBL" id="JACAZI010000002">
    <property type="protein sequence ID" value="KAF7368290.1"/>
    <property type="molecule type" value="Genomic_DNA"/>
</dbReference>
<dbReference type="PROSITE" id="PS50082">
    <property type="entry name" value="WD_REPEATS_2"/>
    <property type="match status" value="12"/>
</dbReference>
<evidence type="ECO:0000256" key="3">
    <source>
        <dbReference type="PROSITE-ProRule" id="PRU00221"/>
    </source>
</evidence>
<feature type="repeat" description="WD" evidence="3">
    <location>
        <begin position="1479"/>
        <end position="1520"/>
    </location>
</feature>
<dbReference type="PROSITE" id="PS50004">
    <property type="entry name" value="C2"/>
    <property type="match status" value="1"/>
</dbReference>
<feature type="domain" description="NACHT" evidence="5">
    <location>
        <begin position="406"/>
        <end position="553"/>
    </location>
</feature>
<evidence type="ECO:0000256" key="2">
    <source>
        <dbReference type="ARBA" id="ARBA00022737"/>
    </source>
</evidence>
<keyword evidence="7" id="KW-1185">Reference proteome</keyword>
<dbReference type="SUPFAM" id="SSF50998">
    <property type="entry name" value="Quinoprotein alcohol dehydrogenase-like"/>
    <property type="match status" value="1"/>
</dbReference>
<dbReference type="SUPFAM" id="SSF52540">
    <property type="entry name" value="P-loop containing nucleoside triphosphate hydrolases"/>
    <property type="match status" value="1"/>
</dbReference>
<dbReference type="Proteomes" id="UP000620124">
    <property type="component" value="Unassembled WGS sequence"/>
</dbReference>
<dbReference type="Gene3D" id="2.130.10.10">
    <property type="entry name" value="YVTN repeat-like/Quinoprotein amine dehydrogenase"/>
    <property type="match status" value="5"/>
</dbReference>
<dbReference type="PANTHER" id="PTHR19848">
    <property type="entry name" value="WD40 REPEAT PROTEIN"/>
    <property type="match status" value="1"/>
</dbReference>
<comment type="caution">
    <text evidence="6">The sequence shown here is derived from an EMBL/GenBank/DDBJ whole genome shotgun (WGS) entry which is preliminary data.</text>
</comment>
<dbReference type="OrthoDB" id="163438at2759"/>
<dbReference type="InterPro" id="IPR056884">
    <property type="entry name" value="NPHP3-like_N"/>
</dbReference>
<dbReference type="InterPro" id="IPR020472">
    <property type="entry name" value="WD40_PAC1"/>
</dbReference>
<feature type="repeat" description="WD" evidence="3">
    <location>
        <begin position="1607"/>
        <end position="1635"/>
    </location>
</feature>
<feature type="repeat" description="WD" evidence="3">
    <location>
        <begin position="1026"/>
        <end position="1068"/>
    </location>
</feature>
<sequence length="1713" mass="186128">MTKLPATCRAHSCPLTSTMAQSGQSYKLVVKSVSGIHWEPGLLHRNTPKLYVAIDIDGVRVNQTNAKRDFVAMWNYVAILSTAKPSSVITLQIYHDNSLLRKDICLARTQITIHDLLDMCGGPGGPETNADVSVEQVEKKSSIVSAATLVVRLTTQTPMQASETRVDNSIKNVAALGTDPSRSHVFELVDRGVQTSDGLSPLGTALGTLLSRLDIIVEFGGELAKIHPFAEAAFRVLTAVYKAARNQLKTDEKIVQLVQTMVDIYSFAKDVESLSKAVESLRTPIAEIVVQTEKCAHFIGEYSRHGFGGRVVNGVMCNNDEEIEGLTSTFLRLQKSIGQALTGHTAFAVTVISDRVQDLVQSDMLKVLDPAKMDASLRRECLPGTRREIIRLITDSLTTPAEDVGNIFWLYGVAGSGKSTIATSVARHFRKLNRLGAFLFFTRGDSASSPSSVIRSIAHQLAQSNTHVAAEICTAITEDRNIVSDPPLIQFQKLLLDPLNRARDHIHGPLVVVLDALDECGDPSSRRSLVSVISNEFHKLPPMLRFFITSRPDQDIAASFDNESRVFKTHLDITTSSSVEDIRLYIEDQLVQVRNLQSNWELDSAWPGMKTADLVNSASGLFIWAATAMKLLGAAYNPNDALDTLLKTGSKLDDLYAAALRSTELWDDSSDSGQRASQHVRAILAAVVLGRVPMSDLTIDRLLELTPQHASRHLFPRLGCVLQWAPGKAVRLLHASFGDYLTDPTRSGGQLWFIDCPSLGWRLASGCLKVLNASLRFNICGLKDSHIPNSNVHDLPNHIATSISPALSYSSRFWADHLHGTALDNAMLENIRLFVSTNFLYWLEVLSVLKETAIATNALTTAARLTEKHDQALAEFLTDAAKFVIAFAPAIAYSAPHIYLSAVPLAPKESKIAKQFSGLFTRKIGVQTSFGDHWPQLQTILEGHTKSVRSVASSIKGYIASGADDNTVRVWDARTGVLITGPLGGHKEPVRTVAFSLDGDRIASASQDTTILVWDAETGEVVAGPLRGHSAEVTCVAFSPSDGERLASSSFDGTVRVWNLRTGTLVAGPFEGHGNTVTSLSFSPDGQRIVTASADSTLRVWDLRTESSVASKWTGYTNTAIALSDRGSAADSRTQPFGSQDNMTHTLILRGHRDSVMSVCFSPDKRWIASGSADTTIRVWDACSGDIALLIQGHTQEINCVVFSPDGKWIASASDDRTVRVWDAETGELVAGPFRGHNDRVNSLAFSPDGERIVSGSADHMVRIWNTRAPQNSIVQQCLPNGHEDAVYLASFCPDGNRIASFSIPDRTLCIWNAQTGSLVDGPHSGAFGKARGLPAVFFSPNGPRLATGVGKTVHVWDVHVQPTVADLLNRHIDTVFSVGFRVLSNTKSMPLESSDHAGAPHIRHNRAVSHLALSANGKMIMSEAATDIPKDTVILHGHTRSVYSLAFSSDGQRIVSGSGDTTIQVWDAYSGARVGSPMEGHSLDVNCVVFSPDGKQIASGSDDETVGMWDVKTGALLGELFRAHGGAVHSVAFSPDGERIISGSSDGRIRVWDTHSKVLALAPLEGHTREVYSVDFSRDGKWIVSGSRDRTVLVWDAQSGSKLHGFEGHSAPVFSVAFFNSRVVSGSMDRTIRVSEIQPPDSIAHQRLGGTWTLKDGWIVNSASQLLLWIPAWLRDGLYYPHTSLVISASGTTKLDFTDFAHGTSWQECFRE</sequence>
<dbReference type="SMART" id="SM00320">
    <property type="entry name" value="WD40"/>
    <property type="match status" value="14"/>
</dbReference>
<feature type="repeat" description="WD" evidence="3">
    <location>
        <begin position="1522"/>
        <end position="1554"/>
    </location>
</feature>
<dbReference type="Pfam" id="PF00400">
    <property type="entry name" value="WD40"/>
    <property type="match status" value="14"/>
</dbReference>
<feature type="repeat" description="WD" evidence="3">
    <location>
        <begin position="983"/>
        <end position="1024"/>
    </location>
</feature>
<dbReference type="PRINTS" id="PR00320">
    <property type="entry name" value="GPROTEINBRPT"/>
</dbReference>
<dbReference type="InterPro" id="IPR007111">
    <property type="entry name" value="NACHT_NTPase"/>
</dbReference>
<feature type="repeat" description="WD" evidence="3">
    <location>
        <begin position="1149"/>
        <end position="1181"/>
    </location>
</feature>
<dbReference type="Gene3D" id="3.40.50.300">
    <property type="entry name" value="P-loop containing nucleotide triphosphate hydrolases"/>
    <property type="match status" value="1"/>
</dbReference>
<dbReference type="InterPro" id="IPR011047">
    <property type="entry name" value="Quinoprotein_ADH-like_sf"/>
</dbReference>
<proteinExistence type="predicted"/>
<dbReference type="InterPro" id="IPR019775">
    <property type="entry name" value="WD40_repeat_CS"/>
</dbReference>
<dbReference type="PANTHER" id="PTHR19848:SF8">
    <property type="entry name" value="F-BOX AND WD REPEAT DOMAIN CONTAINING 7"/>
    <property type="match status" value="1"/>
</dbReference>
<feature type="repeat" description="WD" evidence="3">
    <location>
        <begin position="1565"/>
        <end position="1606"/>
    </location>
</feature>
<keyword evidence="1 3" id="KW-0853">WD repeat</keyword>
<dbReference type="PROSITE" id="PS00678">
    <property type="entry name" value="WD_REPEATS_1"/>
    <property type="match status" value="8"/>
</dbReference>
<feature type="domain" description="C2" evidence="4">
    <location>
        <begin position="9"/>
        <end position="129"/>
    </location>
</feature>
<dbReference type="CDD" id="cd00200">
    <property type="entry name" value="WD40"/>
    <property type="match status" value="2"/>
</dbReference>
<evidence type="ECO:0000259" key="4">
    <source>
        <dbReference type="PROSITE" id="PS50004"/>
    </source>
</evidence>
<evidence type="ECO:0000259" key="5">
    <source>
        <dbReference type="PROSITE" id="PS50837"/>
    </source>
</evidence>
<reference evidence="6" key="1">
    <citation type="submission" date="2020-05" db="EMBL/GenBank/DDBJ databases">
        <title>Mycena genomes resolve the evolution of fungal bioluminescence.</title>
        <authorList>
            <person name="Tsai I.J."/>
        </authorList>
    </citation>
    <scope>NUCLEOTIDE SEQUENCE</scope>
    <source>
        <strain evidence="6">CCC161011</strain>
    </source>
</reference>
<evidence type="ECO:0000313" key="7">
    <source>
        <dbReference type="Proteomes" id="UP000620124"/>
    </source>
</evidence>
<dbReference type="Pfam" id="PF24883">
    <property type="entry name" value="NPHP3_N"/>
    <property type="match status" value="1"/>
</dbReference>
<name>A0A8H7DBF9_9AGAR</name>
<gene>
    <name evidence="6" type="ORF">MVEN_00150000</name>
</gene>
<dbReference type="InterPro" id="IPR027417">
    <property type="entry name" value="P-loop_NTPase"/>
</dbReference>
<dbReference type="InterPro" id="IPR015943">
    <property type="entry name" value="WD40/YVTN_repeat-like_dom_sf"/>
</dbReference>
<dbReference type="PROSITE" id="PS50294">
    <property type="entry name" value="WD_REPEATS_REGION"/>
    <property type="match status" value="11"/>
</dbReference>
<organism evidence="6 7">
    <name type="scientific">Mycena venus</name>
    <dbReference type="NCBI Taxonomy" id="2733690"/>
    <lineage>
        <taxon>Eukaryota</taxon>
        <taxon>Fungi</taxon>
        <taxon>Dikarya</taxon>
        <taxon>Basidiomycota</taxon>
        <taxon>Agaricomycotina</taxon>
        <taxon>Agaricomycetes</taxon>
        <taxon>Agaricomycetidae</taxon>
        <taxon>Agaricales</taxon>
        <taxon>Marasmiineae</taxon>
        <taxon>Mycenaceae</taxon>
        <taxon>Mycena</taxon>
    </lineage>
</organism>
<feature type="repeat" description="WD" evidence="3">
    <location>
        <begin position="1436"/>
        <end position="1477"/>
    </location>
</feature>
<accession>A0A8H7DBF9</accession>
<dbReference type="InterPro" id="IPR001680">
    <property type="entry name" value="WD40_rpt"/>
</dbReference>
<feature type="repeat" description="WD" evidence="3">
    <location>
        <begin position="1191"/>
        <end position="1232"/>
    </location>
</feature>
<feature type="repeat" description="WD" evidence="3">
    <location>
        <begin position="1070"/>
        <end position="1111"/>
    </location>
</feature>
<evidence type="ECO:0000313" key="6">
    <source>
        <dbReference type="EMBL" id="KAF7368290.1"/>
    </source>
</evidence>
<dbReference type="SUPFAM" id="SSF50978">
    <property type="entry name" value="WD40 repeat-like"/>
    <property type="match status" value="1"/>
</dbReference>
<feature type="repeat" description="WD" evidence="3">
    <location>
        <begin position="1234"/>
        <end position="1275"/>
    </location>
</feature>
<feature type="repeat" description="WD" evidence="3">
    <location>
        <begin position="941"/>
        <end position="981"/>
    </location>
</feature>